<reference evidence="1 2" key="1">
    <citation type="submission" date="2017-06" db="EMBL/GenBank/DDBJ databases">
        <authorList>
            <person name="Kim H.J."/>
            <person name="Triplett B.A."/>
        </authorList>
    </citation>
    <scope>NUCLEOTIDE SEQUENCE [LARGE SCALE GENOMIC DNA]</scope>
    <source>
        <strain evidence="1 2">DSM 29052</strain>
    </source>
</reference>
<keyword evidence="2" id="KW-1185">Reference proteome</keyword>
<dbReference type="AlphaFoldDB" id="A0A238WH36"/>
<dbReference type="EMBL" id="FZNN01000005">
    <property type="protein sequence ID" value="SNR45633.1"/>
    <property type="molecule type" value="Genomic_DNA"/>
</dbReference>
<sequence length="50" mass="5653">MDGLWLEQDTRGLNLVATSVCFAISEQRIQQSVVALMNPFEFQSSCVRFS</sequence>
<proteinExistence type="predicted"/>
<name>A0A238WH36_9RHOB</name>
<organism evidence="1 2">
    <name type="scientific">Puniceibacterium sediminis</name>
    <dbReference type="NCBI Taxonomy" id="1608407"/>
    <lineage>
        <taxon>Bacteria</taxon>
        <taxon>Pseudomonadati</taxon>
        <taxon>Pseudomonadota</taxon>
        <taxon>Alphaproteobacteria</taxon>
        <taxon>Rhodobacterales</taxon>
        <taxon>Paracoccaceae</taxon>
        <taxon>Puniceibacterium</taxon>
    </lineage>
</organism>
<protein>
    <submittedName>
        <fullName evidence="1">Uncharacterized protein</fullName>
    </submittedName>
</protein>
<evidence type="ECO:0000313" key="2">
    <source>
        <dbReference type="Proteomes" id="UP000198417"/>
    </source>
</evidence>
<accession>A0A238WH36</accession>
<dbReference type="Proteomes" id="UP000198417">
    <property type="component" value="Unassembled WGS sequence"/>
</dbReference>
<gene>
    <name evidence="1" type="ORF">SAMN06265370_105215</name>
</gene>
<evidence type="ECO:0000313" key="1">
    <source>
        <dbReference type="EMBL" id="SNR45633.1"/>
    </source>
</evidence>